<dbReference type="OrthoDB" id="3237269at2759"/>
<evidence type="ECO:0000313" key="6">
    <source>
        <dbReference type="EMBL" id="CAF3547413.1"/>
    </source>
</evidence>
<dbReference type="Gene3D" id="2.60.40.1180">
    <property type="entry name" value="Golgi alpha-mannosidase II"/>
    <property type="match status" value="2"/>
</dbReference>
<dbReference type="PANTHER" id="PTHR22762">
    <property type="entry name" value="ALPHA-GLUCOSIDASE"/>
    <property type="match status" value="1"/>
</dbReference>
<evidence type="ECO:0000313" key="4">
    <source>
        <dbReference type="EMBL" id="CAF0913845.1"/>
    </source>
</evidence>
<dbReference type="PANTHER" id="PTHR22762:SF131">
    <property type="entry name" value="GLYCOSIDE HYDROLASE FAMILY 31 N-TERMINAL DOMAIN-CONTAINING PROTEIN"/>
    <property type="match status" value="1"/>
</dbReference>
<keyword evidence="1" id="KW-0175">Coiled coil</keyword>
<evidence type="ECO:0000313" key="7">
    <source>
        <dbReference type="Proteomes" id="UP000663874"/>
    </source>
</evidence>
<dbReference type="Proteomes" id="UP000663823">
    <property type="component" value="Unassembled WGS sequence"/>
</dbReference>
<evidence type="ECO:0000256" key="1">
    <source>
        <dbReference type="SAM" id="Coils"/>
    </source>
</evidence>
<feature type="domain" description="Glycosyl hydrolase family 31 C-terminal" evidence="2">
    <location>
        <begin position="1"/>
        <end position="57"/>
    </location>
</feature>
<organism evidence="5 7">
    <name type="scientific">Rotaria sordida</name>
    <dbReference type="NCBI Taxonomy" id="392033"/>
    <lineage>
        <taxon>Eukaryota</taxon>
        <taxon>Metazoa</taxon>
        <taxon>Spiralia</taxon>
        <taxon>Gnathifera</taxon>
        <taxon>Rotifera</taxon>
        <taxon>Eurotatoria</taxon>
        <taxon>Bdelloidea</taxon>
        <taxon>Philodinida</taxon>
        <taxon>Philodinidae</taxon>
        <taxon>Rotaria</taxon>
    </lineage>
</organism>
<reference evidence="5" key="1">
    <citation type="submission" date="2021-02" db="EMBL/GenBank/DDBJ databases">
        <authorList>
            <person name="Nowell W R."/>
        </authorList>
    </citation>
    <scope>NUCLEOTIDE SEQUENCE</scope>
</reference>
<dbReference type="AlphaFoldDB" id="A0A818J807"/>
<dbReference type="Proteomes" id="UP000663882">
    <property type="component" value="Unassembled WGS sequence"/>
</dbReference>
<dbReference type="EMBL" id="CAJNOU010000204">
    <property type="protein sequence ID" value="CAF0913845.1"/>
    <property type="molecule type" value="Genomic_DNA"/>
</dbReference>
<dbReference type="InterPro" id="IPR048395">
    <property type="entry name" value="Glyco_hydro_31_C"/>
</dbReference>
<dbReference type="EMBL" id="CAJOBE010000012">
    <property type="protein sequence ID" value="CAF3538206.1"/>
    <property type="molecule type" value="Genomic_DNA"/>
</dbReference>
<protein>
    <recommendedName>
        <fullName evidence="2">Glycosyl hydrolase family 31 C-terminal domain-containing protein</fullName>
    </recommendedName>
</protein>
<evidence type="ECO:0000313" key="5">
    <source>
        <dbReference type="EMBL" id="CAF3538206.1"/>
    </source>
</evidence>
<dbReference type="Proteomes" id="UP000663874">
    <property type="component" value="Unassembled WGS sequence"/>
</dbReference>
<dbReference type="InterPro" id="IPR013780">
    <property type="entry name" value="Glyco_hydro_b"/>
</dbReference>
<dbReference type="EMBL" id="CAJOAX010000241">
    <property type="protein sequence ID" value="CAF3547413.1"/>
    <property type="molecule type" value="Genomic_DNA"/>
</dbReference>
<accession>A0A818J807</accession>
<name>A0A818J807_9BILA</name>
<feature type="coiled-coil region" evidence="1">
    <location>
        <begin position="118"/>
        <end position="180"/>
    </location>
</feature>
<gene>
    <name evidence="5" type="ORF">FNK824_LOCUS328</name>
    <name evidence="6" type="ORF">OTI717_LOCUS4123</name>
    <name evidence="3" type="ORF">RFH988_LOCUS5259</name>
    <name evidence="4" type="ORF">SEV965_LOCUS6289</name>
</gene>
<dbReference type="GO" id="GO:0004558">
    <property type="term" value="F:alpha-1,4-glucosidase activity"/>
    <property type="evidence" value="ECO:0007669"/>
    <property type="project" value="TreeGrafter"/>
</dbReference>
<proteinExistence type="predicted"/>
<evidence type="ECO:0000259" key="2">
    <source>
        <dbReference type="Pfam" id="PF21365"/>
    </source>
</evidence>
<evidence type="ECO:0000313" key="3">
    <source>
        <dbReference type="EMBL" id="CAF0827441.1"/>
    </source>
</evidence>
<dbReference type="SUPFAM" id="SSF51011">
    <property type="entry name" value="Glycosyl hydrolase domain"/>
    <property type="match status" value="1"/>
</dbReference>
<sequence length="216" mass="24841">MIAPVTDEGVRQIQICIPSSNWYNYYTSLQYFYSKQLINISAPLDTIPILLGGGSIIPTQKYANNTKYSRENPFGLISVLNKNGYSQDDLFYDDSETIDTTKKKNNMESKSKKTTKLIEELTTSIEEKDKAIEEKDKAIEEKDKAIEEKDKTIEEKDKVIEQQANDKIQDEAKIKLLEDEIKLIKTKLNIIDYGKIWKLAMLLFGLPTLILIYRGK</sequence>
<dbReference type="EMBL" id="CAJNOO010000147">
    <property type="protein sequence ID" value="CAF0827441.1"/>
    <property type="molecule type" value="Genomic_DNA"/>
</dbReference>
<comment type="caution">
    <text evidence="5">The sequence shown here is derived from an EMBL/GenBank/DDBJ whole genome shotgun (WGS) entry which is preliminary data.</text>
</comment>
<dbReference type="Proteomes" id="UP000663889">
    <property type="component" value="Unassembled WGS sequence"/>
</dbReference>
<dbReference type="Pfam" id="PF21365">
    <property type="entry name" value="Glyco_hydro_31_3rd"/>
    <property type="match status" value="1"/>
</dbReference>